<dbReference type="eggNOG" id="ENOG502SA6I">
    <property type="taxonomic scope" value="Eukaryota"/>
</dbReference>
<dbReference type="Ensembl" id="ENSACAT00000017139.4">
    <property type="protein sequence ID" value="ENSACAP00000016807.2"/>
    <property type="gene ID" value="ENSACAG00000017086.4"/>
</dbReference>
<reference evidence="2" key="2">
    <citation type="submission" date="2025-08" db="UniProtKB">
        <authorList>
            <consortium name="Ensembl"/>
        </authorList>
    </citation>
    <scope>IDENTIFICATION</scope>
</reference>
<dbReference type="Bgee" id="ENSACAG00000017086">
    <property type="expression patterns" value="Expressed in liver and 1 other cell type or tissue"/>
</dbReference>
<proteinExistence type="predicted"/>
<dbReference type="HOGENOM" id="CLU_146789_0_0_1"/>
<reference evidence="2 3" key="1">
    <citation type="submission" date="2009-12" db="EMBL/GenBank/DDBJ databases">
        <title>The Genome Sequence of Anolis carolinensis (Green Anole Lizard).</title>
        <authorList>
            <consortium name="The Genome Sequencing Platform"/>
            <person name="Di Palma F."/>
            <person name="Alfoldi J."/>
            <person name="Heiman D."/>
            <person name="Young S."/>
            <person name="Grabherr M."/>
            <person name="Johnson J."/>
            <person name="Lander E.S."/>
            <person name="Lindblad-Toh K."/>
        </authorList>
    </citation>
    <scope>NUCLEOTIDE SEQUENCE [LARGE SCALE GENOMIC DNA]</scope>
    <source>
        <strain evidence="2 3">JBL SC #1</strain>
    </source>
</reference>
<evidence type="ECO:0000313" key="2">
    <source>
        <dbReference type="Ensembl" id="ENSACAP00000016807.2"/>
    </source>
</evidence>
<dbReference type="Proteomes" id="UP000001646">
    <property type="component" value="Chromosome 5"/>
</dbReference>
<dbReference type="GeneTree" id="ENSGT00540000073481"/>
<protein>
    <recommendedName>
        <fullName evidence="4">Kisspeptin 2</fullName>
    </recommendedName>
</protein>
<name>G1KTI1_ANOCA</name>
<dbReference type="InParanoid" id="G1KTI1"/>
<dbReference type="STRING" id="28377.ENSACAP00000016807"/>
<keyword evidence="3" id="KW-1185">Reference proteome</keyword>
<sequence length="149" mass="16785">MFRLLLLSFFVVILSPNGTFGKPVYGDFRSILQVAFSDAADPANDLQAKRNSYLNTRESEVLDSEDPSSLCYFIQESETESQISCRLRFTRSKFNFNPFGLRFGKRQGDTLADDGKLGSQGSRKILQALLKPRLDQTHSQCGENWGDTC</sequence>
<organism evidence="2 3">
    <name type="scientific">Anolis carolinensis</name>
    <name type="common">Green anole</name>
    <name type="synonym">American chameleon</name>
    <dbReference type="NCBI Taxonomy" id="28377"/>
    <lineage>
        <taxon>Eukaryota</taxon>
        <taxon>Metazoa</taxon>
        <taxon>Chordata</taxon>
        <taxon>Craniata</taxon>
        <taxon>Vertebrata</taxon>
        <taxon>Euteleostomi</taxon>
        <taxon>Lepidosauria</taxon>
        <taxon>Squamata</taxon>
        <taxon>Bifurcata</taxon>
        <taxon>Unidentata</taxon>
        <taxon>Episquamata</taxon>
        <taxon>Toxicofera</taxon>
        <taxon>Iguania</taxon>
        <taxon>Dactyloidae</taxon>
        <taxon>Anolis</taxon>
    </lineage>
</organism>
<evidence type="ECO:0008006" key="4">
    <source>
        <dbReference type="Google" id="ProtNLM"/>
    </source>
</evidence>
<accession>G1KTI1</accession>
<keyword evidence="1" id="KW-0732">Signal</keyword>
<evidence type="ECO:0000313" key="3">
    <source>
        <dbReference type="Proteomes" id="UP000001646"/>
    </source>
</evidence>
<dbReference type="AlphaFoldDB" id="G1KTI1"/>
<feature type="signal peptide" evidence="1">
    <location>
        <begin position="1"/>
        <end position="21"/>
    </location>
</feature>
<reference evidence="2" key="3">
    <citation type="submission" date="2025-09" db="UniProtKB">
        <authorList>
            <consortium name="Ensembl"/>
        </authorList>
    </citation>
    <scope>IDENTIFICATION</scope>
</reference>
<feature type="chain" id="PRO_5003413841" description="Kisspeptin 2" evidence="1">
    <location>
        <begin position="22"/>
        <end position="149"/>
    </location>
</feature>
<dbReference type="OMA" id="ANDFQAK"/>
<evidence type="ECO:0000256" key="1">
    <source>
        <dbReference type="SAM" id="SignalP"/>
    </source>
</evidence>